<dbReference type="Proteomes" id="UP000002407">
    <property type="component" value="Chromosome"/>
</dbReference>
<keyword evidence="2" id="KW-1185">Reference proteome</keyword>
<dbReference type="KEGG" id="cha:CHAB381_0025"/>
<dbReference type="AlphaFoldDB" id="A7HZF6"/>
<protein>
    <submittedName>
        <fullName evidence="1">Uncharacterized protein</fullName>
    </submittedName>
</protein>
<sequence>MYLLANESKNLHLQIYKNFKKSLCFNRLSPVIQTKAIYKILKSRVLNF</sequence>
<evidence type="ECO:0000313" key="1">
    <source>
        <dbReference type="EMBL" id="ABS51017.1"/>
    </source>
</evidence>
<organism evidence="1 2">
    <name type="scientific">Campylobacter hominis (strain ATCC BAA-381 / DSM 21671 / CCUG 45161 / LMG 19568 / NCTC 13146 / CH001A)</name>
    <dbReference type="NCBI Taxonomy" id="360107"/>
    <lineage>
        <taxon>Bacteria</taxon>
        <taxon>Pseudomonadati</taxon>
        <taxon>Campylobacterota</taxon>
        <taxon>Epsilonproteobacteria</taxon>
        <taxon>Campylobacterales</taxon>
        <taxon>Campylobacteraceae</taxon>
        <taxon>Campylobacter</taxon>
    </lineage>
</organism>
<gene>
    <name evidence="1" type="ordered locus">CHAB381_0025</name>
</gene>
<dbReference type="HOGENOM" id="CLU_3150588_0_0_7"/>
<proteinExistence type="predicted"/>
<name>A7HZF6_CAMHC</name>
<reference evidence="2" key="1">
    <citation type="submission" date="2007-07" db="EMBL/GenBank/DDBJ databases">
        <title>Complete genome sequence of Campylobacter hominis ATCC BAA-381, a commensal isolated from the human gastrointestinal tract.</title>
        <authorList>
            <person name="Fouts D.E."/>
            <person name="Mongodin E.F."/>
            <person name="Puiu D."/>
            <person name="Sebastian Y."/>
            <person name="Miller W.G."/>
            <person name="Mandrell R.E."/>
            <person name="Nelson K.E."/>
        </authorList>
    </citation>
    <scope>NUCLEOTIDE SEQUENCE [LARGE SCALE GENOMIC DNA]</scope>
    <source>
        <strain evidence="2">ATCC BAA-381 / LMG 19568 / NCTC 13146 / CH001A</strain>
    </source>
</reference>
<accession>A7HZF6</accession>
<evidence type="ECO:0000313" key="2">
    <source>
        <dbReference type="Proteomes" id="UP000002407"/>
    </source>
</evidence>
<dbReference type="EMBL" id="CP000776">
    <property type="protein sequence ID" value="ABS51017.1"/>
    <property type="molecule type" value="Genomic_DNA"/>
</dbReference>
<dbReference type="STRING" id="360107.CHAB381_0025"/>